<organism evidence="5 6">
    <name type="scientific">Anaerobium acetethylicum</name>
    <dbReference type="NCBI Taxonomy" id="1619234"/>
    <lineage>
        <taxon>Bacteria</taxon>
        <taxon>Bacillati</taxon>
        <taxon>Bacillota</taxon>
        <taxon>Clostridia</taxon>
        <taxon>Lachnospirales</taxon>
        <taxon>Lachnospiraceae</taxon>
        <taxon>Anaerobium</taxon>
    </lineage>
</organism>
<name>A0A1D3TSR1_9FIRM</name>
<feature type="domain" description="GFO/IDH/MocA-like oxidoreductase" evidence="4">
    <location>
        <begin position="130"/>
        <end position="246"/>
    </location>
</feature>
<dbReference type="InterPro" id="IPR036291">
    <property type="entry name" value="NAD(P)-bd_dom_sf"/>
</dbReference>
<dbReference type="Pfam" id="PF01408">
    <property type="entry name" value="GFO_IDH_MocA"/>
    <property type="match status" value="1"/>
</dbReference>
<accession>A0A1D3TSR1</accession>
<evidence type="ECO:0000256" key="1">
    <source>
        <dbReference type="ARBA" id="ARBA00010928"/>
    </source>
</evidence>
<dbReference type="Gene3D" id="3.40.50.720">
    <property type="entry name" value="NAD(P)-binding Rossmann-like Domain"/>
    <property type="match status" value="1"/>
</dbReference>
<dbReference type="Proteomes" id="UP000199315">
    <property type="component" value="Unassembled WGS sequence"/>
</dbReference>
<dbReference type="EMBL" id="FMKA01000007">
    <property type="protein sequence ID" value="SCP96893.1"/>
    <property type="molecule type" value="Genomic_DNA"/>
</dbReference>
<dbReference type="SUPFAM" id="SSF51735">
    <property type="entry name" value="NAD(P)-binding Rossmann-fold domains"/>
    <property type="match status" value="1"/>
</dbReference>
<dbReference type="GO" id="GO:0000166">
    <property type="term" value="F:nucleotide binding"/>
    <property type="evidence" value="ECO:0007669"/>
    <property type="project" value="InterPro"/>
</dbReference>
<dbReference type="InterPro" id="IPR050984">
    <property type="entry name" value="Gfo/Idh/MocA_domain"/>
</dbReference>
<keyword evidence="2" id="KW-0560">Oxidoreductase</keyword>
<dbReference type="SUPFAM" id="SSF55347">
    <property type="entry name" value="Glyceraldehyde-3-phosphate dehydrogenase-like, C-terminal domain"/>
    <property type="match status" value="1"/>
</dbReference>
<proteinExistence type="inferred from homology"/>
<comment type="similarity">
    <text evidence="1">Belongs to the Gfo/Idh/MocA family.</text>
</comment>
<dbReference type="OrthoDB" id="9783105at2"/>
<dbReference type="Pfam" id="PF22725">
    <property type="entry name" value="GFO_IDH_MocA_C3"/>
    <property type="match status" value="1"/>
</dbReference>
<evidence type="ECO:0000259" key="4">
    <source>
        <dbReference type="Pfam" id="PF22725"/>
    </source>
</evidence>
<dbReference type="PANTHER" id="PTHR22604">
    <property type="entry name" value="OXIDOREDUCTASES"/>
    <property type="match status" value="1"/>
</dbReference>
<reference evidence="5 6" key="1">
    <citation type="submission" date="2016-09" db="EMBL/GenBank/DDBJ databases">
        <authorList>
            <person name="Capua I."/>
            <person name="De Benedictis P."/>
            <person name="Joannis T."/>
            <person name="Lombin L.H."/>
            <person name="Cattoli G."/>
        </authorList>
    </citation>
    <scope>NUCLEOTIDE SEQUENCE [LARGE SCALE GENOMIC DNA]</scope>
    <source>
        <strain evidence="5 6">GluBS11</strain>
    </source>
</reference>
<protein>
    <submittedName>
        <fullName evidence="5">Predicted dehydrogenase</fullName>
    </submittedName>
</protein>
<evidence type="ECO:0000259" key="3">
    <source>
        <dbReference type="Pfam" id="PF01408"/>
    </source>
</evidence>
<dbReference type="PANTHER" id="PTHR22604:SF105">
    <property type="entry name" value="TRANS-1,2-DIHYDROBENZENE-1,2-DIOL DEHYDROGENASE"/>
    <property type="match status" value="1"/>
</dbReference>
<gene>
    <name evidence="5" type="ORF">SAMN05421730_100724</name>
</gene>
<dbReference type="RefSeq" id="WP_091232459.1">
    <property type="nucleotide sequence ID" value="NZ_FMKA01000007.1"/>
</dbReference>
<dbReference type="GO" id="GO:0016491">
    <property type="term" value="F:oxidoreductase activity"/>
    <property type="evidence" value="ECO:0007669"/>
    <property type="project" value="UniProtKB-KW"/>
</dbReference>
<dbReference type="STRING" id="1619234.SAMN05421730_100724"/>
<evidence type="ECO:0000313" key="5">
    <source>
        <dbReference type="EMBL" id="SCP96893.1"/>
    </source>
</evidence>
<sequence>MKIKFGIMGLGGIAHRFAKVMKTLEGVELTAVASSDEDRSRQFADEYGVEKHFGNYAALAAEPSVDVVYIAQTHDRHYELIKLCIEHKKGVLCEKPMVLTEQQAMEVTELAKENGVLLMEAMWSRFIPTFQKAKDWIAGGRIGSVRLVQASFCFNFPFDPKHRLYNPDTAGGSLYDAGIYPIEFTTGILGENPVEVKAAATLCETGVDDYVAMVMRFESGALATLSCGLRAETNRDACVYGDNGYVVVYDFLGSRKTELYDKSNQLCETFESEFEDGFCYEIQHFAELFRDGKTESKIMPHKDNAAAARIFEEVMGQIHGKQVH</sequence>
<dbReference type="InterPro" id="IPR000683">
    <property type="entry name" value="Gfo/Idh/MocA-like_OxRdtase_N"/>
</dbReference>
<feature type="domain" description="Gfo/Idh/MocA-like oxidoreductase N-terminal" evidence="3">
    <location>
        <begin position="3"/>
        <end position="120"/>
    </location>
</feature>
<keyword evidence="6" id="KW-1185">Reference proteome</keyword>
<evidence type="ECO:0000313" key="6">
    <source>
        <dbReference type="Proteomes" id="UP000199315"/>
    </source>
</evidence>
<dbReference type="Gene3D" id="3.30.360.10">
    <property type="entry name" value="Dihydrodipicolinate Reductase, domain 2"/>
    <property type="match status" value="1"/>
</dbReference>
<dbReference type="AlphaFoldDB" id="A0A1D3TSR1"/>
<evidence type="ECO:0000256" key="2">
    <source>
        <dbReference type="ARBA" id="ARBA00023002"/>
    </source>
</evidence>
<dbReference type="InterPro" id="IPR055170">
    <property type="entry name" value="GFO_IDH_MocA-like_dom"/>
</dbReference>